<name>A0A2T5VF72_9HYPH</name>
<protein>
    <submittedName>
        <fullName evidence="1">Uncharacterized protein</fullName>
    </submittedName>
</protein>
<dbReference type="EMBL" id="QAYG01000001">
    <property type="protein sequence ID" value="PTW62386.1"/>
    <property type="molecule type" value="Genomic_DNA"/>
</dbReference>
<dbReference type="Proteomes" id="UP000244081">
    <property type="component" value="Unassembled WGS sequence"/>
</dbReference>
<keyword evidence="2" id="KW-1185">Reference proteome</keyword>
<dbReference type="AlphaFoldDB" id="A0A2T5VF72"/>
<proteinExistence type="predicted"/>
<sequence length="49" mass="5624">MKGLQEWDMRAHERGAFPAQPHTLAMLGLQRDTTLIAAFVRALRKRIGY</sequence>
<evidence type="ECO:0000313" key="2">
    <source>
        <dbReference type="Proteomes" id="UP000244081"/>
    </source>
</evidence>
<gene>
    <name evidence="1" type="ORF">C8N35_101428</name>
</gene>
<reference evidence="1 2" key="1">
    <citation type="submission" date="2018-04" db="EMBL/GenBank/DDBJ databases">
        <title>Genomic Encyclopedia of Archaeal and Bacterial Type Strains, Phase II (KMG-II): from individual species to whole genera.</title>
        <authorList>
            <person name="Goeker M."/>
        </authorList>
    </citation>
    <scope>NUCLEOTIDE SEQUENCE [LARGE SCALE GENOMIC DNA]</scope>
    <source>
        <strain evidence="1 2">DSM 23382</strain>
    </source>
</reference>
<organism evidence="1 2">
    <name type="scientific">Breoghania corrubedonensis</name>
    <dbReference type="NCBI Taxonomy" id="665038"/>
    <lineage>
        <taxon>Bacteria</taxon>
        <taxon>Pseudomonadati</taxon>
        <taxon>Pseudomonadota</taxon>
        <taxon>Alphaproteobacteria</taxon>
        <taxon>Hyphomicrobiales</taxon>
        <taxon>Stappiaceae</taxon>
        <taxon>Breoghania</taxon>
    </lineage>
</organism>
<evidence type="ECO:0000313" key="1">
    <source>
        <dbReference type="EMBL" id="PTW62386.1"/>
    </source>
</evidence>
<accession>A0A2T5VF72</accession>
<dbReference type="RefSeq" id="WP_170121994.1">
    <property type="nucleotide sequence ID" value="NZ_QAYG01000001.1"/>
</dbReference>
<comment type="caution">
    <text evidence="1">The sequence shown here is derived from an EMBL/GenBank/DDBJ whole genome shotgun (WGS) entry which is preliminary data.</text>
</comment>